<dbReference type="EMBL" id="DVOT01000020">
    <property type="protein sequence ID" value="HIV26556.1"/>
    <property type="molecule type" value="Genomic_DNA"/>
</dbReference>
<accession>A0A9D1P5X7</accession>
<dbReference type="InterPro" id="IPR014722">
    <property type="entry name" value="Rib_uL2_dom2"/>
</dbReference>
<dbReference type="GO" id="GO:0005840">
    <property type="term" value="C:ribosome"/>
    <property type="evidence" value="ECO:0007669"/>
    <property type="project" value="UniProtKB-KW"/>
</dbReference>
<keyword evidence="1" id="KW-0689">Ribosomal protein</keyword>
<evidence type="ECO:0000256" key="1">
    <source>
        <dbReference type="ARBA" id="ARBA00022980"/>
    </source>
</evidence>
<dbReference type="GO" id="GO:1990904">
    <property type="term" value="C:ribonucleoprotein complex"/>
    <property type="evidence" value="ECO:0007669"/>
    <property type="project" value="UniProtKB-KW"/>
</dbReference>
<dbReference type="CDD" id="cd06088">
    <property type="entry name" value="KOW_RPL14"/>
    <property type="match status" value="1"/>
</dbReference>
<sequence length="90" mass="10325">MNKWPLEVGRIAISRAGRDAGRKMLVVQELDADFVCVADGRHRQMARPKKKRRSHLKPTAHVDMALRERLLRHEAVADYEVRASLSHEEG</sequence>
<name>A0A9D1P5X7_9FIRM</name>
<comment type="caution">
    <text evidence="3">The sequence shown here is derived from an EMBL/GenBank/DDBJ whole genome shotgun (WGS) entry which is preliminary data.</text>
</comment>
<evidence type="ECO:0000313" key="3">
    <source>
        <dbReference type="EMBL" id="HIV26556.1"/>
    </source>
</evidence>
<keyword evidence="2" id="KW-0687">Ribonucleoprotein</keyword>
<reference evidence="3" key="2">
    <citation type="journal article" date="2021" name="PeerJ">
        <title>Extensive microbial diversity within the chicken gut microbiome revealed by metagenomics and culture.</title>
        <authorList>
            <person name="Gilroy R."/>
            <person name="Ravi A."/>
            <person name="Getino M."/>
            <person name="Pursley I."/>
            <person name="Horton D.L."/>
            <person name="Alikhan N.F."/>
            <person name="Baker D."/>
            <person name="Gharbi K."/>
            <person name="Hall N."/>
            <person name="Watson M."/>
            <person name="Adriaenssens E.M."/>
            <person name="Foster-Nyarko E."/>
            <person name="Jarju S."/>
            <person name="Secka A."/>
            <person name="Antonio M."/>
            <person name="Oren A."/>
            <person name="Chaudhuri R.R."/>
            <person name="La Ragione R."/>
            <person name="Hildebrand F."/>
            <person name="Pallen M.J."/>
        </authorList>
    </citation>
    <scope>NUCLEOTIDE SEQUENCE</scope>
    <source>
        <strain evidence="3">CHK183-6373</strain>
    </source>
</reference>
<protein>
    <submittedName>
        <fullName evidence="3">KOW domain-containing RNA-binding protein</fullName>
    </submittedName>
</protein>
<dbReference type="AlphaFoldDB" id="A0A9D1P5X7"/>
<dbReference type="SUPFAM" id="SSF50104">
    <property type="entry name" value="Translation proteins SH3-like domain"/>
    <property type="match status" value="1"/>
</dbReference>
<evidence type="ECO:0000256" key="2">
    <source>
        <dbReference type="ARBA" id="ARBA00023274"/>
    </source>
</evidence>
<gene>
    <name evidence="3" type="ORF">IAA64_01185</name>
</gene>
<organism evidence="3 4">
    <name type="scientific">Candidatus Ornithocaccomicrobium faecavium</name>
    <dbReference type="NCBI Taxonomy" id="2840890"/>
    <lineage>
        <taxon>Bacteria</taxon>
        <taxon>Bacillati</taxon>
        <taxon>Bacillota</taxon>
        <taxon>Clostridia</taxon>
        <taxon>Candidatus Ornithocaccomicrobium</taxon>
    </lineage>
</organism>
<dbReference type="InterPro" id="IPR041985">
    <property type="entry name" value="Ribosomal_eL14_KOW"/>
</dbReference>
<dbReference type="Gene3D" id="2.30.30.30">
    <property type="match status" value="1"/>
</dbReference>
<reference evidence="3" key="1">
    <citation type="submission" date="2020-10" db="EMBL/GenBank/DDBJ databases">
        <authorList>
            <person name="Gilroy R."/>
        </authorList>
    </citation>
    <scope>NUCLEOTIDE SEQUENCE</scope>
    <source>
        <strain evidence="3">CHK183-6373</strain>
    </source>
</reference>
<evidence type="ECO:0000313" key="4">
    <source>
        <dbReference type="Proteomes" id="UP000886884"/>
    </source>
</evidence>
<proteinExistence type="predicted"/>
<dbReference type="InterPro" id="IPR008991">
    <property type="entry name" value="Translation_prot_SH3-like_sf"/>
</dbReference>
<dbReference type="Proteomes" id="UP000886884">
    <property type="component" value="Unassembled WGS sequence"/>
</dbReference>